<dbReference type="SMART" id="SM00993">
    <property type="entry name" value="YL1_C"/>
    <property type="match status" value="1"/>
</dbReference>
<evidence type="ECO:0000256" key="3">
    <source>
        <dbReference type="SAM" id="MobiDB-lite"/>
    </source>
</evidence>
<dbReference type="Proteomes" id="UP000274131">
    <property type="component" value="Unassembled WGS sequence"/>
</dbReference>
<dbReference type="PANTHER" id="PTHR13275:SF4">
    <property type="entry name" value="VACUOLAR PROTEIN SORTING-ASSOCIATED PROTEIN 72 HOMOLOG"/>
    <property type="match status" value="1"/>
</dbReference>
<gene>
    <name evidence="5" type="ORF">EVEC_LOCUS9417</name>
</gene>
<reference evidence="7" key="1">
    <citation type="submission" date="2017-02" db="UniProtKB">
        <authorList>
            <consortium name="WormBaseParasite"/>
        </authorList>
    </citation>
    <scope>IDENTIFICATION</scope>
</reference>
<keyword evidence="6" id="KW-1185">Reference proteome</keyword>
<sequence length="308" mass="35480">MVMKRKIDEVSDTEEGADIRRKRLENGLETTDDEELSSSGSADYTSREQSPVVHISISRERRSNAGNRMASLLNDMEEDEFYKNTYGGGFLEDDADDAYESPVGSDHDEIDSDFYNTEEEDEPISDNEQRERPKRRAKYRDLKPGDFMKRKQLLDKNRKWVMARMGGPTVAANTVSPETQAEMLEEAKETERLNIASLKKYEQYELERKKKREKNSLVRSVKPPLIKMVDTASGRFLTLPSVKEFKMPETKVRVLCAVTSRPAKYRDPVTGLPYADVDAFKNIRQKYIEYLKTIKNNSAVTAWLEEYG</sequence>
<evidence type="ECO:0000313" key="6">
    <source>
        <dbReference type="Proteomes" id="UP000274131"/>
    </source>
</evidence>
<evidence type="ECO:0000313" key="5">
    <source>
        <dbReference type="EMBL" id="VDD94666.1"/>
    </source>
</evidence>
<evidence type="ECO:0000256" key="2">
    <source>
        <dbReference type="ARBA" id="ARBA00020000"/>
    </source>
</evidence>
<evidence type="ECO:0000256" key="1">
    <source>
        <dbReference type="ARBA" id="ARBA00006832"/>
    </source>
</evidence>
<protein>
    <recommendedName>
        <fullName evidence="2">Vacuolar protein sorting-associated protein 72 homolog</fullName>
    </recommendedName>
</protein>
<feature type="domain" description="Vps72/YL1 C-terminal" evidence="4">
    <location>
        <begin position="254"/>
        <end position="283"/>
    </location>
</feature>
<evidence type="ECO:0000313" key="7">
    <source>
        <dbReference type="WBParaSite" id="EVEC_0001006001-mRNA-1"/>
    </source>
</evidence>
<dbReference type="STRING" id="51028.A0A0N4VGX1"/>
<evidence type="ECO:0000259" key="4">
    <source>
        <dbReference type="SMART" id="SM00993"/>
    </source>
</evidence>
<name>A0A0N4VGX1_ENTVE</name>
<feature type="region of interest" description="Disordered" evidence="3">
    <location>
        <begin position="1"/>
        <end position="65"/>
    </location>
</feature>
<dbReference type="InterPro" id="IPR013272">
    <property type="entry name" value="Vps72/YL1_C"/>
</dbReference>
<dbReference type="AlphaFoldDB" id="A0A0N4VGX1"/>
<dbReference type="Pfam" id="PF08265">
    <property type="entry name" value="YL1_C"/>
    <property type="match status" value="1"/>
</dbReference>
<feature type="region of interest" description="Disordered" evidence="3">
    <location>
        <begin position="84"/>
        <end position="141"/>
    </location>
</feature>
<dbReference type="OrthoDB" id="78296at2759"/>
<dbReference type="Pfam" id="PF05764">
    <property type="entry name" value="YL1"/>
    <property type="match status" value="2"/>
</dbReference>
<organism evidence="7">
    <name type="scientific">Enterobius vermicularis</name>
    <name type="common">Human pinworm</name>
    <dbReference type="NCBI Taxonomy" id="51028"/>
    <lineage>
        <taxon>Eukaryota</taxon>
        <taxon>Metazoa</taxon>
        <taxon>Ecdysozoa</taxon>
        <taxon>Nematoda</taxon>
        <taxon>Chromadorea</taxon>
        <taxon>Rhabditida</taxon>
        <taxon>Spirurina</taxon>
        <taxon>Oxyuridomorpha</taxon>
        <taxon>Oxyuroidea</taxon>
        <taxon>Oxyuridae</taxon>
        <taxon>Enterobius</taxon>
    </lineage>
</organism>
<dbReference type="PANTHER" id="PTHR13275">
    <property type="entry name" value="YL-1 PROTEIN TRANSCRIPTION FACTOR-LIKE 1"/>
    <property type="match status" value="1"/>
</dbReference>
<proteinExistence type="inferred from homology"/>
<comment type="similarity">
    <text evidence="1">Belongs to the VPS72/YL1 family.</text>
</comment>
<accession>A0A0N4VGX1</accession>
<feature type="compositionally biased region" description="Polar residues" evidence="3">
    <location>
        <begin position="37"/>
        <end position="49"/>
    </location>
</feature>
<dbReference type="GO" id="GO:0005634">
    <property type="term" value="C:nucleus"/>
    <property type="evidence" value="ECO:0007669"/>
    <property type="project" value="TreeGrafter"/>
</dbReference>
<dbReference type="EMBL" id="UXUI01010035">
    <property type="protein sequence ID" value="VDD94666.1"/>
    <property type="molecule type" value="Genomic_DNA"/>
</dbReference>
<reference evidence="5 6" key="2">
    <citation type="submission" date="2018-10" db="EMBL/GenBank/DDBJ databases">
        <authorList>
            <consortium name="Pathogen Informatics"/>
        </authorList>
    </citation>
    <scope>NUCLEOTIDE SEQUENCE [LARGE SCALE GENOMIC DNA]</scope>
</reference>
<feature type="compositionally biased region" description="Acidic residues" evidence="3">
    <location>
        <begin position="108"/>
        <end position="125"/>
    </location>
</feature>
<dbReference type="WBParaSite" id="EVEC_0001006001-mRNA-1">
    <property type="protein sequence ID" value="EVEC_0001006001-mRNA-1"/>
    <property type="gene ID" value="EVEC_0001006001"/>
</dbReference>
<dbReference type="InterPro" id="IPR046757">
    <property type="entry name" value="YL1_N"/>
</dbReference>